<keyword evidence="2" id="KW-0238">DNA-binding</keyword>
<evidence type="ECO:0000256" key="2">
    <source>
        <dbReference type="ARBA" id="ARBA00023125"/>
    </source>
</evidence>
<reference evidence="6" key="2">
    <citation type="submission" date="2024-06" db="EMBL/GenBank/DDBJ databases">
        <authorList>
            <person name="Petrova K.O."/>
            <person name="Toshchakov S.V."/>
            <person name="Boltjanskaja Y.V."/>
            <person name="Kevbrin V."/>
        </authorList>
    </citation>
    <scope>NUCLEOTIDE SEQUENCE</scope>
    <source>
        <strain evidence="6">Z-910T</strain>
    </source>
</reference>
<evidence type="ECO:0000259" key="4">
    <source>
        <dbReference type="PROSITE" id="PS50042"/>
    </source>
</evidence>
<dbReference type="CDD" id="cd00038">
    <property type="entry name" value="CAP_ED"/>
    <property type="match status" value="1"/>
</dbReference>
<proteinExistence type="predicted"/>
<dbReference type="InterPro" id="IPR050397">
    <property type="entry name" value="Env_Response_Regulators"/>
</dbReference>
<dbReference type="Pfam" id="PF00027">
    <property type="entry name" value="cNMP_binding"/>
    <property type="match status" value="1"/>
</dbReference>
<dbReference type="SMART" id="SM00100">
    <property type="entry name" value="cNMP"/>
    <property type="match status" value="1"/>
</dbReference>
<evidence type="ECO:0000313" key="6">
    <source>
        <dbReference type="EMBL" id="XBX75513.1"/>
    </source>
</evidence>
<protein>
    <submittedName>
        <fullName evidence="6">Crp/Fnr family transcriptional regulator</fullName>
    </submittedName>
</protein>
<feature type="domain" description="Cyclic nucleotide-binding" evidence="4">
    <location>
        <begin position="13"/>
        <end position="136"/>
    </location>
</feature>
<dbReference type="Pfam" id="PF13545">
    <property type="entry name" value="HTH_Crp_2"/>
    <property type="match status" value="1"/>
</dbReference>
<sequence length="223" mass="25493">MEKYIKLLEKNDLFKGFNSKDLEDILGYLSAKVVIYKKNDVILLQGDPVSFVGIVISGAIQVIKEDIGGNISILAHFGSNDIFAETFACAYIKESPVTVEAKEDCEIMFINFKKLIKDCHKSCTFHSRLVENMLSLIARKNILLNQKNEILSKRTTREKLLTYFSGQIKKSHSRRFSIPYSREGLANYLCVDRSALSRELSKMRDEGLIKFKKNEFEVLFSNS</sequence>
<dbReference type="EMBL" id="CP158367">
    <property type="protein sequence ID" value="XBX75513.1"/>
    <property type="molecule type" value="Genomic_DNA"/>
</dbReference>
<dbReference type="AlphaFoldDB" id="A0AAU7VN81"/>
<dbReference type="RefSeq" id="WP_350344257.1">
    <property type="nucleotide sequence ID" value="NZ_CP158367.1"/>
</dbReference>
<dbReference type="GO" id="GO:0005829">
    <property type="term" value="C:cytosol"/>
    <property type="evidence" value="ECO:0007669"/>
    <property type="project" value="TreeGrafter"/>
</dbReference>
<gene>
    <name evidence="6" type="ORF">PRVXT_000649</name>
</gene>
<dbReference type="PROSITE" id="PS51063">
    <property type="entry name" value="HTH_CRP_2"/>
    <property type="match status" value="1"/>
</dbReference>
<dbReference type="InterPro" id="IPR000595">
    <property type="entry name" value="cNMP-bd_dom"/>
</dbReference>
<keyword evidence="1" id="KW-0805">Transcription regulation</keyword>
<evidence type="ECO:0000256" key="3">
    <source>
        <dbReference type="ARBA" id="ARBA00023163"/>
    </source>
</evidence>
<accession>A0AAU7VN81</accession>
<dbReference type="SUPFAM" id="SSF51206">
    <property type="entry name" value="cAMP-binding domain-like"/>
    <property type="match status" value="1"/>
</dbReference>
<reference evidence="6" key="1">
    <citation type="journal article" date="2013" name="Extremophiles">
        <title>Proteinivorax tanatarense gen. nov., sp. nov., an anaerobic, haloalkaliphilic, proteolytic bacterium isolated from a decaying algal bloom, and proposal of Proteinivoraceae fam. nov.</title>
        <authorList>
            <person name="Kevbrin V."/>
            <person name="Boltyanskaya Y."/>
            <person name="Zhilina T."/>
            <person name="Kolganova T."/>
            <person name="Lavrentjeva E."/>
            <person name="Kuznetsov B."/>
        </authorList>
    </citation>
    <scope>NUCLEOTIDE SEQUENCE</scope>
    <source>
        <strain evidence="6">Z-910T</strain>
    </source>
</reference>
<keyword evidence="3" id="KW-0804">Transcription</keyword>
<dbReference type="GO" id="GO:0003677">
    <property type="term" value="F:DNA binding"/>
    <property type="evidence" value="ECO:0007669"/>
    <property type="project" value="UniProtKB-KW"/>
</dbReference>
<evidence type="ECO:0000259" key="5">
    <source>
        <dbReference type="PROSITE" id="PS51063"/>
    </source>
</evidence>
<organism evidence="6">
    <name type="scientific">Proteinivorax tanatarense</name>
    <dbReference type="NCBI Taxonomy" id="1260629"/>
    <lineage>
        <taxon>Bacteria</taxon>
        <taxon>Bacillati</taxon>
        <taxon>Bacillota</taxon>
        <taxon>Clostridia</taxon>
        <taxon>Eubacteriales</taxon>
        <taxon>Proteinivoracaceae</taxon>
        <taxon>Proteinivorax</taxon>
    </lineage>
</organism>
<dbReference type="InterPro" id="IPR012318">
    <property type="entry name" value="HTH_CRP"/>
</dbReference>
<dbReference type="SUPFAM" id="SSF46785">
    <property type="entry name" value="Winged helix' DNA-binding domain"/>
    <property type="match status" value="1"/>
</dbReference>
<dbReference type="PANTHER" id="PTHR24567">
    <property type="entry name" value="CRP FAMILY TRANSCRIPTIONAL REGULATORY PROTEIN"/>
    <property type="match status" value="1"/>
</dbReference>
<dbReference type="Gene3D" id="2.60.120.10">
    <property type="entry name" value="Jelly Rolls"/>
    <property type="match status" value="1"/>
</dbReference>
<dbReference type="PROSITE" id="PS50042">
    <property type="entry name" value="CNMP_BINDING_3"/>
    <property type="match status" value="1"/>
</dbReference>
<dbReference type="PANTHER" id="PTHR24567:SF58">
    <property type="entry name" value="CYCLIC AMP-BINDING REGULATORY PROTEIN"/>
    <property type="match status" value="1"/>
</dbReference>
<name>A0AAU7VN81_9FIRM</name>
<feature type="domain" description="HTH crp-type" evidence="5">
    <location>
        <begin position="154"/>
        <end position="222"/>
    </location>
</feature>
<dbReference type="InterPro" id="IPR014710">
    <property type="entry name" value="RmlC-like_jellyroll"/>
</dbReference>
<dbReference type="GO" id="GO:0003700">
    <property type="term" value="F:DNA-binding transcription factor activity"/>
    <property type="evidence" value="ECO:0007669"/>
    <property type="project" value="TreeGrafter"/>
</dbReference>
<dbReference type="InterPro" id="IPR036390">
    <property type="entry name" value="WH_DNA-bd_sf"/>
</dbReference>
<evidence type="ECO:0000256" key="1">
    <source>
        <dbReference type="ARBA" id="ARBA00023015"/>
    </source>
</evidence>
<dbReference type="InterPro" id="IPR018490">
    <property type="entry name" value="cNMP-bd_dom_sf"/>
</dbReference>